<protein>
    <recommendedName>
        <fullName evidence="6">NACHT domain-containing protein</fullName>
    </recommendedName>
</protein>
<accession>A0A1B8GKW1</accession>
<evidence type="ECO:0000313" key="4">
    <source>
        <dbReference type="EMBL" id="OBT96480.2"/>
    </source>
</evidence>
<evidence type="ECO:0008006" key="6">
    <source>
        <dbReference type="Google" id="ProtNLM"/>
    </source>
</evidence>
<feature type="domain" description="Nephrocystin 3-like N-terminal" evidence="3">
    <location>
        <begin position="208"/>
        <end position="370"/>
    </location>
</feature>
<dbReference type="SUPFAM" id="SSF52540">
    <property type="entry name" value="P-loop containing nucleoside triphosphate hydrolases"/>
    <property type="match status" value="1"/>
</dbReference>
<dbReference type="AlphaFoldDB" id="A0A1B8GKW1"/>
<dbReference type="InterPro" id="IPR054471">
    <property type="entry name" value="GPIID_WHD"/>
</dbReference>
<sequence length="670" mass="75367">MDPLSITASIIAILDLTTKAIQYLGDVKDAPKARASLAIEASNLYSLLMNLRYRLEEGRSNEAWYTAVRSLGVQGGPLDQYKDMLERIQHKLGGGGSWIKEVGQSLVWKFSKEEVRGLFVSMEGLKGLIAVALEMDHFKLSQAIKSAVDCQGRELSLQIDGLAQDFRDEKFMREQESIDGLHHELCGWLSPCNPEMLHLKACGHHHSGTSGWFLEGSLKWLVQNKSDSSAILLLKGTSGTGKSTLMSQAIKQAKSDVGQDPVLYFYCSFDDQATQDPVNILASFIVQLSHQVPELLDDFMPEYLKAKQHSTPAQLSIEQLEKIFMAHTRSLPHVFLFLDAVNECQDASAISDLLVRLALRCSNLRMLITSTRELNNPEPSGTLQTLVVQMDSSSVTKDISIFVDDMLALDQGLRNVTMELKADIRSTVISNSDGMFRYARWLMNHLAEQRTGRAIRKALTEMPTSLNEMYAMLLNRIPKSSPDRELLRRCLVWLSFSTRPLRLAELAEAVILEDTSENVDSDDRLHSPEILLDISQGLFEVDGNSGRVALAHSSVKTFLLSKWIQNTSVADFSMDDAKGHGEIIRLCLTYLTLSGFISGWGETMEVTETRFKEYPLLEYAVENWLGHSKIANYEFQMWSKVTENTSSHHLNLGMRTLEWWAGYHWGRSNF</sequence>
<reference evidence="5" key="2">
    <citation type="journal article" date="2018" name="Nat. Commun.">
        <title>Extreme sensitivity to ultraviolet light in the fungal pathogen causing white-nose syndrome of bats.</title>
        <authorList>
            <person name="Palmer J.M."/>
            <person name="Drees K.P."/>
            <person name="Foster J.T."/>
            <person name="Lindner D.L."/>
        </authorList>
    </citation>
    <scope>NUCLEOTIDE SEQUENCE [LARGE SCALE GENOMIC DNA]</scope>
    <source>
        <strain evidence="5">UAMH 10579</strain>
    </source>
</reference>
<reference evidence="4 5" key="1">
    <citation type="submission" date="2016-03" db="EMBL/GenBank/DDBJ databases">
        <title>Comparative genomics of Pseudogymnoascus destructans, the fungus causing white-nose syndrome of bats.</title>
        <authorList>
            <person name="Palmer J.M."/>
            <person name="Drees K.P."/>
            <person name="Foster J.T."/>
            <person name="Lindner D.L."/>
        </authorList>
    </citation>
    <scope>NUCLEOTIDE SEQUENCE [LARGE SCALE GENOMIC DNA]</scope>
    <source>
        <strain evidence="4 5">UAMH 10579</strain>
    </source>
</reference>
<dbReference type="Gene3D" id="3.40.50.300">
    <property type="entry name" value="P-loop containing nucleotide triphosphate hydrolases"/>
    <property type="match status" value="1"/>
</dbReference>
<organism evidence="4 5">
    <name type="scientific">Pseudogymnoascus verrucosus</name>
    <dbReference type="NCBI Taxonomy" id="342668"/>
    <lineage>
        <taxon>Eukaryota</taxon>
        <taxon>Fungi</taxon>
        <taxon>Dikarya</taxon>
        <taxon>Ascomycota</taxon>
        <taxon>Pezizomycotina</taxon>
        <taxon>Leotiomycetes</taxon>
        <taxon>Thelebolales</taxon>
        <taxon>Thelebolaceae</taxon>
        <taxon>Pseudogymnoascus</taxon>
    </lineage>
</organism>
<dbReference type="InterPro" id="IPR027417">
    <property type="entry name" value="P-loop_NTPase"/>
</dbReference>
<dbReference type="Pfam" id="PF22939">
    <property type="entry name" value="WHD_GPIID"/>
    <property type="match status" value="1"/>
</dbReference>
<proteinExistence type="predicted"/>
<dbReference type="RefSeq" id="XP_059319691.1">
    <property type="nucleotide sequence ID" value="XM_059463721.1"/>
</dbReference>
<dbReference type="GeneID" id="28839040"/>
<feature type="domain" description="GPI inositol-deacylase winged helix" evidence="2">
    <location>
        <begin position="483"/>
        <end position="567"/>
    </location>
</feature>
<gene>
    <name evidence="4" type="ORF">VE01_05654</name>
</gene>
<dbReference type="STRING" id="342668.A0A1B8GKW1"/>
<dbReference type="EMBL" id="KV460228">
    <property type="protein sequence ID" value="OBT96480.2"/>
    <property type="molecule type" value="Genomic_DNA"/>
</dbReference>
<evidence type="ECO:0000259" key="3">
    <source>
        <dbReference type="Pfam" id="PF24883"/>
    </source>
</evidence>
<name>A0A1B8GKW1_9PEZI</name>
<evidence type="ECO:0000256" key="1">
    <source>
        <dbReference type="ARBA" id="ARBA00022737"/>
    </source>
</evidence>
<keyword evidence="5" id="KW-1185">Reference proteome</keyword>
<dbReference type="InterPro" id="IPR056884">
    <property type="entry name" value="NPHP3-like_N"/>
</dbReference>
<keyword evidence="1" id="KW-0677">Repeat</keyword>
<evidence type="ECO:0000259" key="2">
    <source>
        <dbReference type="Pfam" id="PF22939"/>
    </source>
</evidence>
<evidence type="ECO:0000313" key="5">
    <source>
        <dbReference type="Proteomes" id="UP000091956"/>
    </source>
</evidence>
<dbReference type="Proteomes" id="UP000091956">
    <property type="component" value="Unassembled WGS sequence"/>
</dbReference>
<dbReference type="PANTHER" id="PTHR10039:SF16">
    <property type="entry name" value="GPI INOSITOL-DEACYLASE"/>
    <property type="match status" value="1"/>
</dbReference>
<dbReference type="PANTHER" id="PTHR10039">
    <property type="entry name" value="AMELOGENIN"/>
    <property type="match status" value="1"/>
</dbReference>
<dbReference type="Pfam" id="PF24883">
    <property type="entry name" value="NPHP3_N"/>
    <property type="match status" value="1"/>
</dbReference>